<dbReference type="SMART" id="SM00421">
    <property type="entry name" value="HTH_LUXR"/>
    <property type="match status" value="1"/>
</dbReference>
<dbReference type="EMBL" id="JAGGKS010000001">
    <property type="protein sequence ID" value="MBP1924420.1"/>
    <property type="molecule type" value="Genomic_DNA"/>
</dbReference>
<dbReference type="InterPro" id="IPR000792">
    <property type="entry name" value="Tscrpt_reg_LuxR_C"/>
</dbReference>
<organism evidence="5 6">
    <name type="scientific">Sedimentibacter acidaminivorans</name>
    <dbReference type="NCBI Taxonomy" id="913099"/>
    <lineage>
        <taxon>Bacteria</taxon>
        <taxon>Bacillati</taxon>
        <taxon>Bacillota</taxon>
        <taxon>Tissierellia</taxon>
        <taxon>Sedimentibacter</taxon>
    </lineage>
</organism>
<dbReference type="PANTHER" id="PTHR44688:SF16">
    <property type="entry name" value="DNA-BINDING TRANSCRIPTIONAL ACTIVATOR DEVR_DOSR"/>
    <property type="match status" value="1"/>
</dbReference>
<dbReference type="InterPro" id="IPR027417">
    <property type="entry name" value="P-loop_NTPase"/>
</dbReference>
<evidence type="ECO:0000256" key="1">
    <source>
        <dbReference type="ARBA" id="ARBA00023015"/>
    </source>
</evidence>
<dbReference type="Proteomes" id="UP001519342">
    <property type="component" value="Unassembled WGS sequence"/>
</dbReference>
<evidence type="ECO:0000259" key="4">
    <source>
        <dbReference type="PROSITE" id="PS50043"/>
    </source>
</evidence>
<reference evidence="5 6" key="1">
    <citation type="submission" date="2021-03" db="EMBL/GenBank/DDBJ databases">
        <title>Genomic Encyclopedia of Type Strains, Phase IV (KMG-IV): sequencing the most valuable type-strain genomes for metagenomic binning, comparative biology and taxonomic classification.</title>
        <authorList>
            <person name="Goeker M."/>
        </authorList>
    </citation>
    <scope>NUCLEOTIDE SEQUENCE [LARGE SCALE GENOMIC DNA]</scope>
    <source>
        <strain evidence="5 6">DSM 24004</strain>
    </source>
</reference>
<dbReference type="Gene3D" id="1.25.40.10">
    <property type="entry name" value="Tetratricopeptide repeat domain"/>
    <property type="match status" value="1"/>
</dbReference>
<dbReference type="InterPro" id="IPR059106">
    <property type="entry name" value="WHD_MalT"/>
</dbReference>
<keyword evidence="3" id="KW-0804">Transcription</keyword>
<evidence type="ECO:0000313" key="6">
    <source>
        <dbReference type="Proteomes" id="UP001519342"/>
    </source>
</evidence>
<dbReference type="PROSITE" id="PS00622">
    <property type="entry name" value="HTH_LUXR_1"/>
    <property type="match status" value="1"/>
</dbReference>
<protein>
    <submittedName>
        <fullName evidence="5">LuxR family maltose regulon positive regulatory protein</fullName>
    </submittedName>
</protein>
<dbReference type="SUPFAM" id="SSF52540">
    <property type="entry name" value="P-loop containing nucleoside triphosphate hydrolases"/>
    <property type="match status" value="1"/>
</dbReference>
<dbReference type="RefSeq" id="WP_209510184.1">
    <property type="nucleotide sequence ID" value="NZ_JAGGKS010000001.1"/>
</dbReference>
<evidence type="ECO:0000256" key="2">
    <source>
        <dbReference type="ARBA" id="ARBA00023125"/>
    </source>
</evidence>
<dbReference type="Gene3D" id="1.10.10.10">
    <property type="entry name" value="Winged helix-like DNA-binding domain superfamily/Winged helix DNA-binding domain"/>
    <property type="match status" value="1"/>
</dbReference>
<keyword evidence="6" id="KW-1185">Reference proteome</keyword>
<dbReference type="Pfam" id="PF00196">
    <property type="entry name" value="GerE"/>
    <property type="match status" value="1"/>
</dbReference>
<sequence>MLNRQHVLKRESINDELKNILHYPLTIVTAAMGYGKSTAARDFLNSLDIEYAYLSIESEEKSPQYIWDSLTRQLAKTNPEIGGKLRTLGFPNDYSQVEKFLKIIEDYTYNKNFVLVIEDYHLCQSNEFDKMMERIIRADIEGLHVLVLTRIIPEMGIEELCLKGYCYHIKSDLFEVNSGEIIDYFMLYGLEISDDIAKQIYVISEGWISAIYLIMQRYGEINRVETGRNLEKLIETAVMCRYSDVEVMILKSLCVLDSISPQQAIYVTGNAEAEWIVKKLSYENSFIRFDEQGCVYRIHNIFNNYLKNLLLQYPLEVTVEELYKRAGEWCIQNGDILSGLNYLLKAKEYGMILNEFEKKNLTRIVDSNTQYILDLFEHIPNEIKYNYPMGYLAYIGFYVTNVNSVEGTNLLHDFEQRYQNIQDVSPDIKKRIMGEAELIRAYTSFNDLTLMHNSLRKAHEMLQGHSSIANKDKIFTFGSPHVLFMYYRDLGKFRLTMEHLEAYVPHYTEMASGCGMGFEYQIRAEYCIETGNLDEAERYAYKAIYKANTMEQVSVIICAKFVLARVSAAKGEFEEAFEIMDDLNSEVETCNSPILTSAFDLCSGYIASITGEKAYFAKWLSIGDIGFSDILYQGMGFNYIIYGRYLLHELNYLRLEVLCEEMMHIFHKFNNQLGYLHMHIMDAIAKYYLYGIETAKKSILSALEIGRADNIFLSFAEYGKYLLPILYKFHMNDSKDIYFEQLLKYTSNYCKHLDDKETCVKTLSILTSREKDVLQLIVEGKINRDIASELYIAEVTVRKNITSIYRKMNVNGRASAVKKALELNLLDKV</sequence>
<name>A0ABS4GAK0_9FIRM</name>
<dbReference type="InterPro" id="IPR016032">
    <property type="entry name" value="Sig_transdc_resp-reg_C-effctor"/>
</dbReference>
<dbReference type="CDD" id="cd06170">
    <property type="entry name" value="LuxR_C_like"/>
    <property type="match status" value="1"/>
</dbReference>
<dbReference type="SUPFAM" id="SSF48452">
    <property type="entry name" value="TPR-like"/>
    <property type="match status" value="1"/>
</dbReference>
<dbReference type="SUPFAM" id="SSF46894">
    <property type="entry name" value="C-terminal effector domain of the bipartite response regulators"/>
    <property type="match status" value="1"/>
</dbReference>
<gene>
    <name evidence="5" type="ORF">J2Z76_000273</name>
</gene>
<dbReference type="PANTHER" id="PTHR44688">
    <property type="entry name" value="DNA-BINDING TRANSCRIPTIONAL ACTIVATOR DEVR_DOSR"/>
    <property type="match status" value="1"/>
</dbReference>
<evidence type="ECO:0000313" key="5">
    <source>
        <dbReference type="EMBL" id="MBP1924420.1"/>
    </source>
</evidence>
<dbReference type="InterPro" id="IPR036388">
    <property type="entry name" value="WH-like_DNA-bd_sf"/>
</dbReference>
<dbReference type="Gene3D" id="3.40.50.300">
    <property type="entry name" value="P-loop containing nucleotide triphosphate hydrolases"/>
    <property type="match status" value="1"/>
</dbReference>
<evidence type="ECO:0000256" key="3">
    <source>
        <dbReference type="ARBA" id="ARBA00023163"/>
    </source>
</evidence>
<keyword evidence="1" id="KW-0805">Transcription regulation</keyword>
<dbReference type="InterPro" id="IPR011990">
    <property type="entry name" value="TPR-like_helical_dom_sf"/>
</dbReference>
<feature type="domain" description="HTH luxR-type" evidence="4">
    <location>
        <begin position="759"/>
        <end position="824"/>
    </location>
</feature>
<dbReference type="Pfam" id="PF25873">
    <property type="entry name" value="WHD_MalT"/>
    <property type="match status" value="1"/>
</dbReference>
<keyword evidence="2" id="KW-0238">DNA-binding</keyword>
<proteinExistence type="predicted"/>
<accession>A0ABS4GAK0</accession>
<dbReference type="PRINTS" id="PR00038">
    <property type="entry name" value="HTHLUXR"/>
</dbReference>
<dbReference type="PROSITE" id="PS50043">
    <property type="entry name" value="HTH_LUXR_2"/>
    <property type="match status" value="1"/>
</dbReference>
<comment type="caution">
    <text evidence="5">The sequence shown here is derived from an EMBL/GenBank/DDBJ whole genome shotgun (WGS) entry which is preliminary data.</text>
</comment>